<dbReference type="InterPro" id="IPR000014">
    <property type="entry name" value="PAS"/>
</dbReference>
<evidence type="ECO:0000256" key="9">
    <source>
        <dbReference type="SAM" id="Coils"/>
    </source>
</evidence>
<dbReference type="SMART" id="SM00086">
    <property type="entry name" value="PAC"/>
    <property type="match status" value="8"/>
</dbReference>
<dbReference type="SUPFAM" id="SSF55785">
    <property type="entry name" value="PYP-like sensor domain (PAS domain)"/>
    <property type="match status" value="8"/>
</dbReference>
<comment type="catalytic activity">
    <reaction evidence="1">
        <text>ATP + protein L-histidine = ADP + protein N-phospho-L-histidine.</text>
        <dbReference type="EC" id="2.7.13.3"/>
    </reaction>
</comment>
<dbReference type="InterPro" id="IPR029016">
    <property type="entry name" value="GAF-like_dom_sf"/>
</dbReference>
<dbReference type="InterPro" id="IPR035965">
    <property type="entry name" value="PAS-like_dom_sf"/>
</dbReference>
<dbReference type="HOGENOM" id="CLU_000445_114_15_3"/>
<dbReference type="Gene3D" id="1.10.287.130">
    <property type="match status" value="1"/>
</dbReference>
<dbReference type="InterPro" id="IPR003661">
    <property type="entry name" value="HisK_dim/P_dom"/>
</dbReference>
<dbReference type="OrthoDB" id="5555607at2"/>
<dbReference type="PROSITE" id="PS50113">
    <property type="entry name" value="PAC"/>
    <property type="match status" value="7"/>
</dbReference>
<dbReference type="SUPFAM" id="SSF55781">
    <property type="entry name" value="GAF domain-like"/>
    <property type="match status" value="1"/>
</dbReference>
<dbReference type="InterPro" id="IPR013767">
    <property type="entry name" value="PAS_fold"/>
</dbReference>
<evidence type="ECO:0000259" key="11">
    <source>
        <dbReference type="PROSITE" id="PS50109"/>
    </source>
</evidence>
<dbReference type="GO" id="GO:0006355">
    <property type="term" value="P:regulation of DNA-templated transcription"/>
    <property type="evidence" value="ECO:0007669"/>
    <property type="project" value="InterPro"/>
</dbReference>
<gene>
    <name evidence="14" type="ordered locus">Cyan7822_6043</name>
</gene>
<dbReference type="InterPro" id="IPR013655">
    <property type="entry name" value="PAS_fold_3"/>
</dbReference>
<dbReference type="PROSITE" id="PS50109">
    <property type="entry name" value="HIS_KIN"/>
    <property type="match status" value="1"/>
</dbReference>
<dbReference type="RefSeq" id="WP_013334640.1">
    <property type="nucleotide sequence ID" value="NC_014533.1"/>
</dbReference>
<evidence type="ECO:0000256" key="7">
    <source>
        <dbReference type="ARBA" id="ARBA00023012"/>
    </source>
</evidence>
<dbReference type="Pfam" id="PF00989">
    <property type="entry name" value="PAS"/>
    <property type="match status" value="1"/>
</dbReference>
<dbReference type="SMART" id="SM00091">
    <property type="entry name" value="PAS"/>
    <property type="match status" value="8"/>
</dbReference>
<dbReference type="FunFam" id="1.10.287.130:FF:000001">
    <property type="entry name" value="Two-component sensor histidine kinase"/>
    <property type="match status" value="1"/>
</dbReference>
<dbReference type="CDD" id="cd00082">
    <property type="entry name" value="HisKA"/>
    <property type="match status" value="1"/>
</dbReference>
<dbReference type="Gene3D" id="3.30.450.40">
    <property type="match status" value="1"/>
</dbReference>
<keyword evidence="15" id="KW-1185">Reference proteome</keyword>
<evidence type="ECO:0000256" key="1">
    <source>
        <dbReference type="ARBA" id="ARBA00000085"/>
    </source>
</evidence>
<dbReference type="Gene3D" id="3.30.565.10">
    <property type="entry name" value="Histidine kinase-like ATPase, C-terminal domain"/>
    <property type="match status" value="1"/>
</dbReference>
<keyword evidence="4" id="KW-0597">Phosphoprotein</keyword>
<feature type="domain" description="PAS" evidence="12">
    <location>
        <begin position="753"/>
        <end position="817"/>
    </location>
</feature>
<evidence type="ECO:0000256" key="5">
    <source>
        <dbReference type="ARBA" id="ARBA00022679"/>
    </source>
</evidence>
<feature type="domain" description="Phytochrome chromophore attachment site" evidence="10">
    <location>
        <begin position="303"/>
        <end position="439"/>
    </location>
</feature>
<dbReference type="SMART" id="SM00387">
    <property type="entry name" value="HATPase_c"/>
    <property type="match status" value="1"/>
</dbReference>
<evidence type="ECO:0000256" key="2">
    <source>
        <dbReference type="ARBA" id="ARBA00006402"/>
    </source>
</evidence>
<feature type="domain" description="PAS" evidence="12">
    <location>
        <begin position="1137"/>
        <end position="1207"/>
    </location>
</feature>
<dbReference type="Pfam" id="PF00512">
    <property type="entry name" value="HisKA"/>
    <property type="match status" value="1"/>
</dbReference>
<dbReference type="KEGG" id="cyj:Cyan7822_6043"/>
<dbReference type="CDD" id="cd00130">
    <property type="entry name" value="PAS"/>
    <property type="match status" value="8"/>
</dbReference>
<reference evidence="15" key="1">
    <citation type="journal article" date="2011" name="MBio">
        <title>Novel metabolic attributes of the genus Cyanothece, comprising a group of unicellular nitrogen-fixing Cyanobacteria.</title>
        <authorList>
            <person name="Bandyopadhyay A."/>
            <person name="Elvitigala T."/>
            <person name="Welsh E."/>
            <person name="Stockel J."/>
            <person name="Liberton M."/>
            <person name="Min H."/>
            <person name="Sherman L.A."/>
            <person name="Pakrasi H.B."/>
        </authorList>
    </citation>
    <scope>NUCLEOTIDE SEQUENCE [LARGE SCALE GENOMIC DNA]</scope>
    <source>
        <strain evidence="15">PCC 7822</strain>
        <plasmid evidence="15">Cy782201</plasmid>
    </source>
</reference>
<dbReference type="InterPro" id="IPR003594">
    <property type="entry name" value="HATPase_dom"/>
</dbReference>
<feature type="domain" description="PAS" evidence="12">
    <location>
        <begin position="628"/>
        <end position="698"/>
    </location>
</feature>
<dbReference type="Gene3D" id="3.30.450.20">
    <property type="entry name" value="PAS domain"/>
    <property type="match status" value="8"/>
</dbReference>
<keyword evidence="6 14" id="KW-0418">Kinase</keyword>
<dbReference type="Proteomes" id="UP000008206">
    <property type="component" value="Plasmid Cy782201"/>
</dbReference>
<dbReference type="PRINTS" id="PR00344">
    <property type="entry name" value="BCTRLSENSOR"/>
</dbReference>
<evidence type="ECO:0000313" key="14">
    <source>
        <dbReference type="EMBL" id="ADN17890.1"/>
    </source>
</evidence>
<feature type="domain" description="Histidine kinase" evidence="11">
    <location>
        <begin position="1266"/>
        <end position="1488"/>
    </location>
</feature>
<keyword evidence="9" id="KW-0175">Coiled coil</keyword>
<feature type="domain" description="PAC" evidence="13">
    <location>
        <begin position="1210"/>
        <end position="1262"/>
    </location>
</feature>
<feature type="domain" description="PAS" evidence="12">
    <location>
        <begin position="879"/>
        <end position="951"/>
    </location>
</feature>
<comment type="similarity">
    <text evidence="2">In the N-terminal section; belongs to the phytochrome family.</text>
</comment>
<dbReference type="Pfam" id="PF01590">
    <property type="entry name" value="GAF"/>
    <property type="match status" value="1"/>
</dbReference>
<evidence type="ECO:0000256" key="8">
    <source>
        <dbReference type="ARBA" id="ARBA00023136"/>
    </source>
</evidence>
<feature type="domain" description="PAC" evidence="13">
    <location>
        <begin position="105"/>
        <end position="157"/>
    </location>
</feature>
<dbReference type="InterPro" id="IPR036097">
    <property type="entry name" value="HisK_dim/P_sf"/>
</dbReference>
<evidence type="ECO:0000256" key="3">
    <source>
        <dbReference type="ARBA" id="ARBA00012438"/>
    </source>
</evidence>
<geneLocation type="plasmid" evidence="14 15">
    <name>Cy782201</name>
</geneLocation>
<feature type="domain" description="PAC" evidence="13">
    <location>
        <begin position="826"/>
        <end position="878"/>
    </location>
</feature>
<feature type="domain" description="PAC" evidence="13">
    <location>
        <begin position="231"/>
        <end position="283"/>
    </location>
</feature>
<dbReference type="SMART" id="SM00065">
    <property type="entry name" value="GAF"/>
    <property type="match status" value="1"/>
</dbReference>
<evidence type="ECO:0000259" key="12">
    <source>
        <dbReference type="PROSITE" id="PS50112"/>
    </source>
</evidence>
<dbReference type="InterPro" id="IPR001610">
    <property type="entry name" value="PAC"/>
</dbReference>
<dbReference type="NCBIfam" id="TIGR00229">
    <property type="entry name" value="sensory_box"/>
    <property type="match status" value="8"/>
</dbReference>
<dbReference type="EMBL" id="CP002199">
    <property type="protein sequence ID" value="ADN17890.1"/>
    <property type="molecule type" value="Genomic_DNA"/>
</dbReference>
<feature type="domain" description="PAC" evidence="13">
    <location>
        <begin position="955"/>
        <end position="1008"/>
    </location>
</feature>
<dbReference type="Pfam" id="PF02518">
    <property type="entry name" value="HATPase_c"/>
    <property type="match status" value="1"/>
</dbReference>
<dbReference type="GO" id="GO:0000155">
    <property type="term" value="F:phosphorelay sensor kinase activity"/>
    <property type="evidence" value="ECO:0007669"/>
    <property type="project" value="InterPro"/>
</dbReference>
<dbReference type="SUPFAM" id="SSF55874">
    <property type="entry name" value="ATPase domain of HSP90 chaperone/DNA topoisomerase II/histidine kinase"/>
    <property type="match status" value="1"/>
</dbReference>
<dbReference type="EC" id="2.7.13.3" evidence="3"/>
<dbReference type="PANTHER" id="PTHR43304">
    <property type="entry name" value="PHYTOCHROME-LIKE PROTEIN CPH1"/>
    <property type="match status" value="1"/>
</dbReference>
<accession>E0ULR0</accession>
<dbReference type="InterPro" id="IPR004358">
    <property type="entry name" value="Sig_transdc_His_kin-like_C"/>
</dbReference>
<dbReference type="InterPro" id="IPR013656">
    <property type="entry name" value="PAS_4"/>
</dbReference>
<dbReference type="SUPFAM" id="SSF47384">
    <property type="entry name" value="Homodimeric domain of signal transducing histidine kinase"/>
    <property type="match status" value="1"/>
</dbReference>
<evidence type="ECO:0000313" key="15">
    <source>
        <dbReference type="Proteomes" id="UP000008206"/>
    </source>
</evidence>
<dbReference type="PROSITE" id="PS50112">
    <property type="entry name" value="PAS"/>
    <property type="match status" value="6"/>
</dbReference>
<organism evidence="14 15">
    <name type="scientific">Gloeothece verrucosa (strain PCC 7822)</name>
    <name type="common">Cyanothece sp. (strain PCC 7822)</name>
    <dbReference type="NCBI Taxonomy" id="497965"/>
    <lineage>
        <taxon>Bacteria</taxon>
        <taxon>Bacillati</taxon>
        <taxon>Cyanobacteriota</taxon>
        <taxon>Cyanophyceae</taxon>
        <taxon>Oscillatoriophycideae</taxon>
        <taxon>Chroococcales</taxon>
        <taxon>Aphanothecaceae</taxon>
        <taxon>Gloeothece</taxon>
        <taxon>Gloeothece verrucosa</taxon>
    </lineage>
</organism>
<dbReference type="InterPro" id="IPR052162">
    <property type="entry name" value="Sensor_kinase/Photoreceptor"/>
</dbReference>
<sequence>MNHSQNVDNISNNEPPSWEQKTLEVISSESELLLRLALELNDIGVWEWDITTGVMKGNDYYYRLLGYEPGNLEPSYRLWRNQIYPDDVGSVENKLIQALTKKTGYDVEFRVLLKDGTIRWQQSKGQGIYNEAGQAVRMVGVTFDISERKEREETLAKDEQKLSLFVRCAPVSVAMLDTNMNYIAVSQRWVDVYHLGEIEAILGHCHYEIFPNIPQRWREIHQRGLVGELIKCEEDRFTLPDGTVQWLKWEVQPWRHKTGQIGGIFIFVEDITELKQAQTTLEQQIQQEYLLGEIASDIRRSLNLDEVLSRTVHRVRDFLQTDRVIIFRFRPDWQGDVISESVAEQWTPILSTTIYDPCFSECYIDPYRQGRVAMMSDIDSLELETCYVELLKTFQVKANLVVPLLLEEQLWGLLIVHHCSAPRVWQSSEITLLQRLATQVSIAVQQSELYEQRGRELSERKRIQNILQKSEELFRSLSAAAPIGICQIDADGMCIYSNRRWQKMSGQDLTNSLGYGWLEAIHPEDRGLCLRGWKTYLQGKGRFLSEFRLLTPQKKVHWVWVQVAPMQSATGEIIGHVCTYEEITARKQAELALQKLNEELEIRVSQRTVELEQELLRRERIEQEIRHSEARFQAFMAHNPACAWITDSNGQMLYANQTYYQTFQLLNQEVIGHNLFELYPDEIAQHYLNNIQAVVKSQTTLETSRHSLKPDGTMGEFLVYNFLVPNSSDEQLVGGIAVDITERKRIEKALQASEIRYRAIIEDQTEMIARFLPDSTVLFVNEAYCRYFNIKREEILNKSYSPVIYEADLEKVNQLVESMSIETPMLVIENRVIDGRGEVRWTQWVNRMLFDNQGNLIELQSVGRDITELKQVEGALRESQERLQLALEASGDGIWDWNILTDEVYLDPQFFQMLGYKADELTSSFSTWEQLVHPEDLIWVKERLEKHLENTAVDYRFDYRLQTKSNEWKWIANYGKVVAIDEKGKPLRMIAIHRDINDRKLFEAALLESEEQRRLALDLTHIGFWDWQIPTGQLIWNENHFTLLGLPSNNPKPRYEDWRDCIHPEDKERVEQLYTKSIETHTDYESEYRIIHPDGSVHWLMARAKAIYDLEGQPVRSLGVLLDITDRKHIEASLRESDRRWQSLLDNVQLVVIGLDLDGYIEYANPFFLKLTGYQLEEVLGQYWFDFLNPQEKHPLKIIFKEVLEQNFHPYYQNSVMTKSGEERMIAWNNTILKDVAGEPIGTMSIGEDITERDKVERMKAEFISVVSHELRTPLTSMQAALSLLSEKIIDPNSPEGEATIQIATEGTDRLVRLVNDILDLERLESGKIRLKKSLCNVIDLIETAIAQMQEMANQANITLKFILCSFQIEADADRILQVLTNLLSNAIKFSPHHSTIELSVEEQQDEGVKGVLRFGVRDQGRGIPSAHLDSIFARFGQVDASDSRTKGGTGLGLAICRSIVEQHGGKIWAESIAGQGSTFYFTLPKKTRE</sequence>
<feature type="domain" description="PAC" evidence="13">
    <location>
        <begin position="1084"/>
        <end position="1136"/>
    </location>
</feature>
<dbReference type="InterPro" id="IPR005467">
    <property type="entry name" value="His_kinase_dom"/>
</dbReference>
<protein>
    <recommendedName>
        <fullName evidence="3">histidine kinase</fullName>
        <ecNumber evidence="3">2.7.13.3</ecNumber>
    </recommendedName>
</protein>
<dbReference type="Pfam" id="PF08447">
    <property type="entry name" value="PAS_3"/>
    <property type="match status" value="4"/>
</dbReference>
<keyword evidence="5" id="KW-0808">Transferase</keyword>
<evidence type="ECO:0000259" key="13">
    <source>
        <dbReference type="PROSITE" id="PS50113"/>
    </source>
</evidence>
<feature type="coiled-coil region" evidence="9">
    <location>
        <begin position="586"/>
        <end position="631"/>
    </location>
</feature>
<keyword evidence="14" id="KW-0614">Plasmid</keyword>
<dbReference type="InterPro" id="IPR016132">
    <property type="entry name" value="Phyto_chromo_attachment"/>
</dbReference>
<keyword evidence="8" id="KW-0472">Membrane</keyword>
<dbReference type="Pfam" id="PF08448">
    <property type="entry name" value="PAS_4"/>
    <property type="match status" value="3"/>
</dbReference>
<dbReference type="InterPro" id="IPR000700">
    <property type="entry name" value="PAS-assoc_C"/>
</dbReference>
<evidence type="ECO:0000256" key="6">
    <source>
        <dbReference type="ARBA" id="ARBA00022777"/>
    </source>
</evidence>
<proteinExistence type="inferred from homology"/>
<evidence type="ECO:0000256" key="4">
    <source>
        <dbReference type="ARBA" id="ARBA00022553"/>
    </source>
</evidence>
<feature type="domain" description="PAS" evidence="12">
    <location>
        <begin position="470"/>
        <end position="540"/>
    </location>
</feature>
<dbReference type="FunFam" id="3.30.565.10:FF:000006">
    <property type="entry name" value="Sensor histidine kinase WalK"/>
    <property type="match status" value="1"/>
</dbReference>
<evidence type="ECO:0000259" key="10">
    <source>
        <dbReference type="PROSITE" id="PS50046"/>
    </source>
</evidence>
<dbReference type="Gene3D" id="2.10.70.100">
    <property type="match status" value="2"/>
</dbReference>
<keyword evidence="7" id="KW-0902">Two-component regulatory system</keyword>
<feature type="domain" description="PAC" evidence="13">
    <location>
        <begin position="543"/>
        <end position="595"/>
    </location>
</feature>
<name>E0ULR0_GLOV7</name>
<dbReference type="PROSITE" id="PS50046">
    <property type="entry name" value="PHYTOCHROME_2"/>
    <property type="match status" value="1"/>
</dbReference>
<dbReference type="PANTHER" id="PTHR43304:SF1">
    <property type="entry name" value="PAC DOMAIN-CONTAINING PROTEIN"/>
    <property type="match status" value="1"/>
</dbReference>
<dbReference type="CDD" id="cd16922">
    <property type="entry name" value="HATPase_EvgS-ArcB-TorS-like"/>
    <property type="match status" value="1"/>
</dbReference>
<dbReference type="SMART" id="SM00388">
    <property type="entry name" value="HisKA"/>
    <property type="match status" value="1"/>
</dbReference>
<dbReference type="InterPro" id="IPR036890">
    <property type="entry name" value="HATPase_C_sf"/>
</dbReference>
<dbReference type="InterPro" id="IPR003018">
    <property type="entry name" value="GAF"/>
</dbReference>
<feature type="domain" description="PAS" evidence="12">
    <location>
        <begin position="30"/>
        <end position="102"/>
    </location>
</feature>